<dbReference type="NCBIfam" id="TIGR03915">
    <property type="entry name" value="SAM_7_link_chp"/>
    <property type="match status" value="1"/>
</dbReference>
<dbReference type="InterPro" id="IPR023875">
    <property type="entry name" value="DNA_repair_put"/>
</dbReference>
<dbReference type="Proteomes" id="UP000028980">
    <property type="component" value="Unassembled WGS sequence"/>
</dbReference>
<dbReference type="Pfam" id="PF13566">
    <property type="entry name" value="DUF4130"/>
    <property type="match status" value="1"/>
</dbReference>
<dbReference type="AlphaFoldDB" id="A0A081D6A8"/>
<organism evidence="2 3">
    <name type="scientific">Nonlabens ulvanivorans</name>
    <name type="common">Persicivirga ulvanivorans</name>
    <dbReference type="NCBI Taxonomy" id="906888"/>
    <lineage>
        <taxon>Bacteria</taxon>
        <taxon>Pseudomonadati</taxon>
        <taxon>Bacteroidota</taxon>
        <taxon>Flavobacteriia</taxon>
        <taxon>Flavobacteriales</taxon>
        <taxon>Flavobacteriaceae</taxon>
        <taxon>Nonlabens</taxon>
    </lineage>
</organism>
<accession>A0A081D6A8</accession>
<evidence type="ECO:0000313" key="3">
    <source>
        <dbReference type="Proteomes" id="UP000028980"/>
    </source>
</evidence>
<evidence type="ECO:0000259" key="1">
    <source>
        <dbReference type="Pfam" id="PF13566"/>
    </source>
</evidence>
<comment type="caution">
    <text evidence="2">The sequence shown here is derived from an EMBL/GenBank/DDBJ whole genome shotgun (WGS) entry which is preliminary data.</text>
</comment>
<gene>
    <name evidence="2" type="ORF">JCM19296_32</name>
</gene>
<protein>
    <submittedName>
        <fullName evidence="2">Domain often clustered or fused with uracil-DNAglycosylase</fullName>
    </submittedName>
</protein>
<dbReference type="EMBL" id="BBLG01000001">
    <property type="protein sequence ID" value="GAK74454.1"/>
    <property type="molecule type" value="Genomic_DNA"/>
</dbReference>
<sequence length="267" mass="31477">MTTTLLYDGSLNGLLTTIFIIYDHKIKSPIISKASKTQKNLFDGMEVITTDIDKAKRVWNRFESLCDYRDSHQVYCAFLSEINGIENTIYEYIKSTFQKQKTPSGDFTNPSVLKIAQAAKMVGREKHRMEAFVRFHLIDEKTYYANIEPDFNVLPLITKHFKNRYADQNWVIYDLSRNYGISYDQNIVQEVYIDFKTPKGQRGILNTTATSNKNNIELTTGFQEKENNYRDLWNQYFQSTNIKSRKNLKLHVQHVPKRYWKYLSEKL</sequence>
<dbReference type="InterPro" id="IPR025404">
    <property type="entry name" value="DUF4130"/>
</dbReference>
<evidence type="ECO:0000313" key="2">
    <source>
        <dbReference type="EMBL" id="GAK74454.1"/>
    </source>
</evidence>
<name>A0A081D6A8_NONUL</name>
<proteinExistence type="predicted"/>
<feature type="domain" description="DUF4130" evidence="1">
    <location>
        <begin position="85"/>
        <end position="265"/>
    </location>
</feature>
<reference evidence="2 3" key="1">
    <citation type="journal article" date="2014" name="Genome Announc.">
        <title>Draft Genome Sequences of Marine Flavobacterium Nonlabens Strains NR17, NR24, NR27, NR32, NR33, and Ara13.</title>
        <authorList>
            <person name="Nakanishi M."/>
            <person name="Meirelles P."/>
            <person name="Suzuki R."/>
            <person name="Takatani N."/>
            <person name="Mino S."/>
            <person name="Suda W."/>
            <person name="Oshima K."/>
            <person name="Hattori M."/>
            <person name="Ohkuma M."/>
            <person name="Hosokawa M."/>
            <person name="Miyashita K."/>
            <person name="Thompson F.L."/>
            <person name="Niwa A."/>
            <person name="Sawabe T."/>
            <person name="Sawabe T."/>
        </authorList>
    </citation>
    <scope>NUCLEOTIDE SEQUENCE [LARGE SCALE GENOMIC DNA]</scope>
    <source>
        <strain evidence="3">JCM19296</strain>
    </source>
</reference>